<evidence type="ECO:0000256" key="1">
    <source>
        <dbReference type="ARBA" id="ARBA00004236"/>
    </source>
</evidence>
<dbReference type="PANTHER" id="PTHR32089:SF112">
    <property type="entry name" value="LYSOZYME-LIKE PROTEIN-RELATED"/>
    <property type="match status" value="1"/>
</dbReference>
<accession>A0ABW5PLX7</accession>
<evidence type="ECO:0000256" key="7">
    <source>
        <dbReference type="SAM" id="Coils"/>
    </source>
</evidence>
<evidence type="ECO:0000256" key="4">
    <source>
        <dbReference type="ARBA" id="ARBA00023224"/>
    </source>
</evidence>
<feature type="transmembrane region" description="Helical" evidence="8">
    <location>
        <begin position="12"/>
        <end position="33"/>
    </location>
</feature>
<evidence type="ECO:0000256" key="8">
    <source>
        <dbReference type="SAM" id="Phobius"/>
    </source>
</evidence>
<dbReference type="Gene3D" id="6.10.340.10">
    <property type="match status" value="1"/>
</dbReference>
<dbReference type="PROSITE" id="PS50111">
    <property type="entry name" value="CHEMOTAXIS_TRANSDUC_2"/>
    <property type="match status" value="1"/>
</dbReference>
<feature type="domain" description="HAMP" evidence="10">
    <location>
        <begin position="67"/>
        <end position="120"/>
    </location>
</feature>
<keyword evidence="3 8" id="KW-0472">Membrane</keyword>
<feature type="coiled-coil region" evidence="7">
    <location>
        <begin position="312"/>
        <end position="339"/>
    </location>
</feature>
<feature type="transmembrane region" description="Helical" evidence="8">
    <location>
        <begin position="45"/>
        <end position="69"/>
    </location>
</feature>
<comment type="caution">
    <text evidence="11">The sequence shown here is derived from an EMBL/GenBank/DDBJ whole genome shotgun (WGS) entry which is preliminary data.</text>
</comment>
<comment type="subcellular location">
    <subcellularLocation>
        <location evidence="1">Cell membrane</location>
    </subcellularLocation>
</comment>
<comment type="similarity">
    <text evidence="5">Belongs to the methyl-accepting chemotaxis (MCP) protein family.</text>
</comment>
<keyword evidence="8" id="KW-0812">Transmembrane</keyword>
<evidence type="ECO:0000256" key="6">
    <source>
        <dbReference type="PROSITE-ProRule" id="PRU00284"/>
    </source>
</evidence>
<name>A0ABW5PLX7_9BACI</name>
<dbReference type="SMART" id="SM00283">
    <property type="entry name" value="MA"/>
    <property type="match status" value="1"/>
</dbReference>
<proteinExistence type="inferred from homology"/>
<dbReference type="SMART" id="SM00304">
    <property type="entry name" value="HAMP"/>
    <property type="match status" value="1"/>
</dbReference>
<dbReference type="InterPro" id="IPR004089">
    <property type="entry name" value="MCPsignal_dom"/>
</dbReference>
<evidence type="ECO:0000313" key="12">
    <source>
        <dbReference type="Proteomes" id="UP001597458"/>
    </source>
</evidence>
<keyword evidence="4 6" id="KW-0807">Transducer</keyword>
<dbReference type="RefSeq" id="WP_141189723.1">
    <property type="nucleotide sequence ID" value="NZ_JBHUMR010000007.1"/>
</dbReference>
<keyword evidence="8" id="KW-1133">Transmembrane helix</keyword>
<evidence type="ECO:0000256" key="3">
    <source>
        <dbReference type="ARBA" id="ARBA00023136"/>
    </source>
</evidence>
<dbReference type="Pfam" id="PF00015">
    <property type="entry name" value="MCPsignal"/>
    <property type="match status" value="1"/>
</dbReference>
<evidence type="ECO:0000256" key="5">
    <source>
        <dbReference type="ARBA" id="ARBA00029447"/>
    </source>
</evidence>
<gene>
    <name evidence="11" type="ORF">ACFSTF_03025</name>
</gene>
<dbReference type="Gene3D" id="1.10.287.950">
    <property type="entry name" value="Methyl-accepting chemotaxis protein"/>
    <property type="match status" value="1"/>
</dbReference>
<feature type="domain" description="Methyl-accepting transducer" evidence="9">
    <location>
        <begin position="139"/>
        <end position="376"/>
    </location>
</feature>
<dbReference type="EMBL" id="JBHUMR010000007">
    <property type="protein sequence ID" value="MFD2616286.1"/>
    <property type="molecule type" value="Genomic_DNA"/>
</dbReference>
<evidence type="ECO:0000256" key="2">
    <source>
        <dbReference type="ARBA" id="ARBA00022475"/>
    </source>
</evidence>
<dbReference type="Pfam" id="PF00672">
    <property type="entry name" value="HAMP"/>
    <property type="match status" value="1"/>
</dbReference>
<dbReference type="InterPro" id="IPR003660">
    <property type="entry name" value="HAMP_dom"/>
</dbReference>
<dbReference type="PROSITE" id="PS50885">
    <property type="entry name" value="HAMP"/>
    <property type="match status" value="1"/>
</dbReference>
<evidence type="ECO:0000313" key="11">
    <source>
        <dbReference type="EMBL" id="MFD2616286.1"/>
    </source>
</evidence>
<reference evidence="12" key="1">
    <citation type="journal article" date="2019" name="Int. J. Syst. Evol. Microbiol.">
        <title>The Global Catalogue of Microorganisms (GCM) 10K type strain sequencing project: providing services to taxonomists for standard genome sequencing and annotation.</title>
        <authorList>
            <consortium name="The Broad Institute Genomics Platform"/>
            <consortium name="The Broad Institute Genome Sequencing Center for Infectious Disease"/>
            <person name="Wu L."/>
            <person name="Ma J."/>
        </authorList>
    </citation>
    <scope>NUCLEOTIDE SEQUENCE [LARGE SCALE GENOMIC DNA]</scope>
    <source>
        <strain evidence="12">TISTR 2241</strain>
    </source>
</reference>
<dbReference type="PANTHER" id="PTHR32089">
    <property type="entry name" value="METHYL-ACCEPTING CHEMOTAXIS PROTEIN MCPB"/>
    <property type="match status" value="1"/>
</dbReference>
<dbReference type="CDD" id="cd06225">
    <property type="entry name" value="HAMP"/>
    <property type="match status" value="1"/>
</dbReference>
<sequence length="429" mass="48246">MNHFVGLTKKLVFGMTLVAIITYGISSFFIFYLSHLVDSWIPERWFNILTICLGILWSGILGFFAANYITKALRDIEKSVRQVAGGRLDVNMPDIHTHDELEELSNCLKVMVERLNETVYTIQNHTEVTTKRIKHLHQASDEVNRQVTKVEETITSISTGAHSETEMSLDVLDRIEKGLDISESIKKQATVSSQFAITTVNDLEQSAQSVNDLIEGVYKMGRTNEHMMTVSNQLQVHMKEINSIVETVSEFAEKTHILAINANIEAARAGDAGKGFIVVADEVQNLANQSTDAANQIHKRIKNIQVTFDQALANQHEQLQMGKEEIKRANQTNEQIKTMKHSVYQVRESIENILQNADIQHGFLSNIVYDAKKTFEISKQTSDMVKGLKQSAATQTQHVSHIIESIEDISKGIDSLNNQVNVLKVKSVR</sequence>
<dbReference type="Proteomes" id="UP001597458">
    <property type="component" value="Unassembled WGS sequence"/>
</dbReference>
<protein>
    <submittedName>
        <fullName evidence="11">Methyl-accepting chemotaxis protein</fullName>
    </submittedName>
</protein>
<keyword evidence="2" id="KW-1003">Cell membrane</keyword>
<evidence type="ECO:0000259" key="10">
    <source>
        <dbReference type="PROSITE" id="PS50885"/>
    </source>
</evidence>
<keyword evidence="12" id="KW-1185">Reference proteome</keyword>
<dbReference type="SUPFAM" id="SSF58104">
    <property type="entry name" value="Methyl-accepting chemotaxis protein (MCP) signaling domain"/>
    <property type="match status" value="1"/>
</dbReference>
<organism evidence="11 12">
    <name type="scientific">Terrilactibacillus laevilacticus</name>
    <dbReference type="NCBI Taxonomy" id="1380157"/>
    <lineage>
        <taxon>Bacteria</taxon>
        <taxon>Bacillati</taxon>
        <taxon>Bacillota</taxon>
        <taxon>Bacilli</taxon>
        <taxon>Bacillales</taxon>
        <taxon>Bacillaceae</taxon>
        <taxon>Terrilactibacillus</taxon>
    </lineage>
</organism>
<evidence type="ECO:0000259" key="9">
    <source>
        <dbReference type="PROSITE" id="PS50111"/>
    </source>
</evidence>
<keyword evidence="7" id="KW-0175">Coiled coil</keyword>